<evidence type="ECO:0000313" key="3">
    <source>
        <dbReference type="Proteomes" id="UP000216339"/>
    </source>
</evidence>
<gene>
    <name evidence="2" type="ORF">BSZ37_08370</name>
</gene>
<organism evidence="2 3">
    <name type="scientific">Rubrivirga marina</name>
    <dbReference type="NCBI Taxonomy" id="1196024"/>
    <lineage>
        <taxon>Bacteria</taxon>
        <taxon>Pseudomonadati</taxon>
        <taxon>Rhodothermota</taxon>
        <taxon>Rhodothermia</taxon>
        <taxon>Rhodothermales</taxon>
        <taxon>Rubricoccaceae</taxon>
        <taxon>Rubrivirga</taxon>
    </lineage>
</organism>
<proteinExistence type="predicted"/>
<protein>
    <recommendedName>
        <fullName evidence="1">DUF5615 domain-containing protein</fullName>
    </recommendedName>
</protein>
<name>A0A271J079_9BACT</name>
<sequence length="108" mass="11646">MLPFDHNLSRLLVARLSDVFPGAESTASAGLADSPDADVWTYEEGRDLVIVTKDSDFNDLAVLHGPPPHVVWIQRGNCSAVEIEGLLRDHADTIRGVAGSQTAVLVLR</sequence>
<dbReference type="InterPro" id="IPR041049">
    <property type="entry name" value="DUF5615"/>
</dbReference>
<comment type="caution">
    <text evidence="2">The sequence shown here is derived from an EMBL/GenBank/DDBJ whole genome shotgun (WGS) entry which is preliminary data.</text>
</comment>
<dbReference type="Proteomes" id="UP000216339">
    <property type="component" value="Unassembled WGS sequence"/>
</dbReference>
<accession>A0A271J079</accession>
<keyword evidence="3" id="KW-1185">Reference proteome</keyword>
<dbReference type="RefSeq" id="WP_095510111.1">
    <property type="nucleotide sequence ID" value="NZ_MQWD01000001.1"/>
</dbReference>
<reference evidence="2 3" key="1">
    <citation type="submission" date="2016-11" db="EMBL/GenBank/DDBJ databases">
        <title>Study of marine rhodopsin-containing bacteria.</title>
        <authorList>
            <person name="Yoshizawa S."/>
            <person name="Kumagai Y."/>
            <person name="Kogure K."/>
        </authorList>
    </citation>
    <scope>NUCLEOTIDE SEQUENCE [LARGE SCALE GENOMIC DNA]</scope>
    <source>
        <strain evidence="2 3">SAORIC-28</strain>
    </source>
</reference>
<feature type="domain" description="DUF5615" evidence="1">
    <location>
        <begin position="4"/>
        <end position="99"/>
    </location>
</feature>
<evidence type="ECO:0000313" key="2">
    <source>
        <dbReference type="EMBL" id="PAP76454.1"/>
    </source>
</evidence>
<evidence type="ECO:0000259" key="1">
    <source>
        <dbReference type="Pfam" id="PF18480"/>
    </source>
</evidence>
<dbReference type="EMBL" id="MQWD01000001">
    <property type="protein sequence ID" value="PAP76454.1"/>
    <property type="molecule type" value="Genomic_DNA"/>
</dbReference>
<dbReference type="AlphaFoldDB" id="A0A271J079"/>
<dbReference type="OrthoDB" id="27473at2"/>
<dbReference type="Pfam" id="PF18480">
    <property type="entry name" value="DUF5615"/>
    <property type="match status" value="1"/>
</dbReference>